<dbReference type="Proteomes" id="UP000076587">
    <property type="component" value="Unassembled WGS sequence"/>
</dbReference>
<protein>
    <submittedName>
        <fullName evidence="1">Uncharacterized protein</fullName>
    </submittedName>
</protein>
<name>A0A167G899_9GAMM</name>
<evidence type="ECO:0000313" key="1">
    <source>
        <dbReference type="EMBL" id="KZN54307.1"/>
    </source>
</evidence>
<reference evidence="1 2" key="1">
    <citation type="submission" date="2013-07" db="EMBL/GenBank/DDBJ databases">
        <title>Comparative Genomic and Metabolomic Analysis of Twelve Strains of Pseudoalteromonas luteoviolacea.</title>
        <authorList>
            <person name="Vynne N.G."/>
            <person name="Mansson M."/>
            <person name="Gram L."/>
        </authorList>
    </citation>
    <scope>NUCLEOTIDE SEQUENCE [LARGE SCALE GENOMIC DNA]</scope>
    <source>
        <strain evidence="1 2">NCIMB 1942</strain>
    </source>
</reference>
<gene>
    <name evidence="1" type="ORF">N482_24580</name>
</gene>
<organism evidence="1 2">
    <name type="scientific">Pseudoalteromonas luteoviolacea NCIMB 1942</name>
    <dbReference type="NCBI Taxonomy" id="1365253"/>
    <lineage>
        <taxon>Bacteria</taxon>
        <taxon>Pseudomonadati</taxon>
        <taxon>Pseudomonadota</taxon>
        <taxon>Gammaproteobacteria</taxon>
        <taxon>Alteromonadales</taxon>
        <taxon>Pseudoalteromonadaceae</taxon>
        <taxon>Pseudoalteromonas</taxon>
    </lineage>
</organism>
<comment type="caution">
    <text evidence="1">The sequence shown here is derived from an EMBL/GenBank/DDBJ whole genome shotgun (WGS) entry which is preliminary data.</text>
</comment>
<accession>A0A167G899</accession>
<sequence>MNSFIDAKILHQKDVLMSMRFMDELSAKSERALFTQGEMSSVDK</sequence>
<proteinExistence type="predicted"/>
<dbReference type="EMBL" id="AUXT01000071">
    <property type="protein sequence ID" value="KZN54307.1"/>
    <property type="molecule type" value="Genomic_DNA"/>
</dbReference>
<dbReference type="PATRIC" id="fig|1365253.3.peg.1084"/>
<evidence type="ECO:0000313" key="2">
    <source>
        <dbReference type="Proteomes" id="UP000076587"/>
    </source>
</evidence>
<dbReference type="AlphaFoldDB" id="A0A167G899"/>